<evidence type="ECO:0000256" key="1">
    <source>
        <dbReference type="ARBA" id="ARBA00022679"/>
    </source>
</evidence>
<dbReference type="OrthoDB" id="1001379at2759"/>
<keyword evidence="6" id="KW-0695">RNA-directed DNA polymerase</keyword>
<evidence type="ECO:0000259" key="10">
    <source>
        <dbReference type="Pfam" id="PF17917"/>
    </source>
</evidence>
<organism evidence="11 12">
    <name type="scientific">Gossypium australe</name>
    <dbReference type="NCBI Taxonomy" id="47621"/>
    <lineage>
        <taxon>Eukaryota</taxon>
        <taxon>Viridiplantae</taxon>
        <taxon>Streptophyta</taxon>
        <taxon>Embryophyta</taxon>
        <taxon>Tracheophyta</taxon>
        <taxon>Spermatophyta</taxon>
        <taxon>Magnoliopsida</taxon>
        <taxon>eudicotyledons</taxon>
        <taxon>Gunneridae</taxon>
        <taxon>Pentapetalae</taxon>
        <taxon>rosids</taxon>
        <taxon>malvids</taxon>
        <taxon>Malvales</taxon>
        <taxon>Malvaceae</taxon>
        <taxon>Malvoideae</taxon>
        <taxon>Gossypium</taxon>
    </lineage>
</organism>
<evidence type="ECO:0000256" key="3">
    <source>
        <dbReference type="ARBA" id="ARBA00022722"/>
    </source>
</evidence>
<dbReference type="Gene3D" id="3.30.70.270">
    <property type="match status" value="2"/>
</dbReference>
<keyword evidence="8" id="KW-1133">Transmembrane helix</keyword>
<dbReference type="Gene3D" id="3.10.10.10">
    <property type="entry name" value="HIV Type 1 Reverse Transcriptase, subunit A, domain 1"/>
    <property type="match status" value="1"/>
</dbReference>
<feature type="transmembrane region" description="Helical" evidence="8">
    <location>
        <begin position="19"/>
        <end position="38"/>
    </location>
</feature>
<evidence type="ECO:0000256" key="8">
    <source>
        <dbReference type="SAM" id="Phobius"/>
    </source>
</evidence>
<dbReference type="Proteomes" id="UP000325315">
    <property type="component" value="Unassembled WGS sequence"/>
</dbReference>
<proteinExistence type="predicted"/>
<dbReference type="InterPro" id="IPR043128">
    <property type="entry name" value="Rev_trsase/Diguanyl_cyclase"/>
</dbReference>
<dbReference type="AlphaFoldDB" id="A0A5B6VKA3"/>
<feature type="domain" description="Reverse transcriptase" evidence="9">
    <location>
        <begin position="5"/>
        <end position="95"/>
    </location>
</feature>
<sequence length="214" mass="25163">MIETTFTCPFGTYAFKRMPFGLCNALATFMICMTMIFADMLEEGLDAFIDDFSMYKESFQECLDNLKKMLKRLEETNLVLNWEKCHFMNLPNLKNVKGVRNFLGNVRFYPRFIKDFAHISKPLNQLLQKETPFIFDQSCIKSFKVIKENLYMLLESLPQIVDTFLGQKWNNLFGAIHYGSKTLNSARCNYTTTEKEMLAVVFVCKKFRPYLMRN</sequence>
<keyword evidence="2" id="KW-0548">Nucleotidyltransferase</keyword>
<dbReference type="GO" id="GO:0016787">
    <property type="term" value="F:hydrolase activity"/>
    <property type="evidence" value="ECO:0007669"/>
    <property type="project" value="UniProtKB-KW"/>
</dbReference>
<keyword evidence="7" id="KW-0175">Coiled coil</keyword>
<protein>
    <submittedName>
        <fullName evidence="11">Retrovirus-related Pol polyprotein from transposon 17.6</fullName>
    </submittedName>
</protein>
<keyword evidence="4" id="KW-0255">Endonuclease</keyword>
<dbReference type="InterPro" id="IPR043502">
    <property type="entry name" value="DNA/RNA_pol_sf"/>
</dbReference>
<dbReference type="CDD" id="cd01647">
    <property type="entry name" value="RT_LTR"/>
    <property type="match status" value="1"/>
</dbReference>
<dbReference type="InterPro" id="IPR050951">
    <property type="entry name" value="Retrovirus_Pol_polyprotein"/>
</dbReference>
<keyword evidence="8" id="KW-0812">Transmembrane</keyword>
<dbReference type="GO" id="GO:0004519">
    <property type="term" value="F:endonuclease activity"/>
    <property type="evidence" value="ECO:0007669"/>
    <property type="project" value="UniProtKB-KW"/>
</dbReference>
<dbReference type="InterPro" id="IPR000477">
    <property type="entry name" value="RT_dom"/>
</dbReference>
<reference evidence="12" key="1">
    <citation type="journal article" date="2019" name="Plant Biotechnol. J.">
        <title>Genome sequencing of the Australian wild diploid species Gossypium australe highlights disease resistance and delayed gland morphogenesis.</title>
        <authorList>
            <person name="Cai Y."/>
            <person name="Cai X."/>
            <person name="Wang Q."/>
            <person name="Wang P."/>
            <person name="Zhang Y."/>
            <person name="Cai C."/>
            <person name="Xu Y."/>
            <person name="Wang K."/>
            <person name="Zhou Z."/>
            <person name="Wang C."/>
            <person name="Geng S."/>
            <person name="Li B."/>
            <person name="Dong Q."/>
            <person name="Hou Y."/>
            <person name="Wang H."/>
            <person name="Ai P."/>
            <person name="Liu Z."/>
            <person name="Yi F."/>
            <person name="Sun M."/>
            <person name="An G."/>
            <person name="Cheng J."/>
            <person name="Zhang Y."/>
            <person name="Shi Q."/>
            <person name="Xie Y."/>
            <person name="Shi X."/>
            <person name="Chang Y."/>
            <person name="Huang F."/>
            <person name="Chen Y."/>
            <person name="Hong S."/>
            <person name="Mi L."/>
            <person name="Sun Q."/>
            <person name="Zhang L."/>
            <person name="Zhou B."/>
            <person name="Peng R."/>
            <person name="Zhang X."/>
            <person name="Liu F."/>
        </authorList>
    </citation>
    <scope>NUCLEOTIDE SEQUENCE [LARGE SCALE GENOMIC DNA]</scope>
    <source>
        <strain evidence="12">cv. PA1801</strain>
    </source>
</reference>
<evidence type="ECO:0000259" key="9">
    <source>
        <dbReference type="Pfam" id="PF00078"/>
    </source>
</evidence>
<name>A0A5B6VKA3_9ROSI</name>
<dbReference type="Pfam" id="PF17917">
    <property type="entry name" value="RT_RNaseH"/>
    <property type="match status" value="1"/>
</dbReference>
<keyword evidence="1" id="KW-0808">Transferase</keyword>
<evidence type="ECO:0000256" key="4">
    <source>
        <dbReference type="ARBA" id="ARBA00022759"/>
    </source>
</evidence>
<dbReference type="EMBL" id="SMMG02000006">
    <property type="protein sequence ID" value="KAA3469572.1"/>
    <property type="molecule type" value="Genomic_DNA"/>
</dbReference>
<evidence type="ECO:0000256" key="5">
    <source>
        <dbReference type="ARBA" id="ARBA00022801"/>
    </source>
</evidence>
<dbReference type="PANTHER" id="PTHR37984:SF5">
    <property type="entry name" value="PROTEIN NYNRIN-LIKE"/>
    <property type="match status" value="1"/>
</dbReference>
<dbReference type="PANTHER" id="PTHR37984">
    <property type="entry name" value="PROTEIN CBG26694"/>
    <property type="match status" value="1"/>
</dbReference>
<keyword evidence="12" id="KW-1185">Reference proteome</keyword>
<keyword evidence="5" id="KW-0378">Hydrolase</keyword>
<evidence type="ECO:0000313" key="12">
    <source>
        <dbReference type="Proteomes" id="UP000325315"/>
    </source>
</evidence>
<comment type="caution">
    <text evidence="11">The sequence shown here is derived from an EMBL/GenBank/DDBJ whole genome shotgun (WGS) entry which is preliminary data.</text>
</comment>
<feature type="domain" description="Reverse transcriptase RNase H-like" evidence="10">
    <location>
        <begin position="163"/>
        <end position="213"/>
    </location>
</feature>
<keyword evidence="3" id="KW-0540">Nuclease</keyword>
<gene>
    <name evidence="11" type="ORF">EPI10_015346</name>
</gene>
<dbReference type="InterPro" id="IPR041373">
    <property type="entry name" value="RT_RNaseH"/>
</dbReference>
<dbReference type="GO" id="GO:0003964">
    <property type="term" value="F:RNA-directed DNA polymerase activity"/>
    <property type="evidence" value="ECO:0007669"/>
    <property type="project" value="UniProtKB-KW"/>
</dbReference>
<evidence type="ECO:0000313" key="11">
    <source>
        <dbReference type="EMBL" id="KAA3469572.1"/>
    </source>
</evidence>
<accession>A0A5B6VKA3</accession>
<feature type="coiled-coil region" evidence="7">
    <location>
        <begin position="56"/>
        <end position="83"/>
    </location>
</feature>
<dbReference type="Pfam" id="PF00078">
    <property type="entry name" value="RVT_1"/>
    <property type="match status" value="1"/>
</dbReference>
<keyword evidence="8" id="KW-0472">Membrane</keyword>
<dbReference type="SUPFAM" id="SSF56672">
    <property type="entry name" value="DNA/RNA polymerases"/>
    <property type="match status" value="1"/>
</dbReference>
<evidence type="ECO:0000256" key="7">
    <source>
        <dbReference type="SAM" id="Coils"/>
    </source>
</evidence>
<evidence type="ECO:0000256" key="6">
    <source>
        <dbReference type="ARBA" id="ARBA00022918"/>
    </source>
</evidence>
<evidence type="ECO:0000256" key="2">
    <source>
        <dbReference type="ARBA" id="ARBA00022695"/>
    </source>
</evidence>